<evidence type="ECO:0000313" key="1">
    <source>
        <dbReference type="EMBL" id="GGE30102.1"/>
    </source>
</evidence>
<gene>
    <name evidence="1" type="ORF">GCM10011360_17710</name>
</gene>
<reference evidence="2" key="1">
    <citation type="journal article" date="2019" name="Int. J. Syst. Evol. Microbiol.">
        <title>The Global Catalogue of Microorganisms (GCM) 10K type strain sequencing project: providing services to taxonomists for standard genome sequencing and annotation.</title>
        <authorList>
            <consortium name="The Broad Institute Genomics Platform"/>
            <consortium name="The Broad Institute Genome Sequencing Center for Infectious Disease"/>
            <person name="Wu L."/>
            <person name="Ma J."/>
        </authorList>
    </citation>
    <scope>NUCLEOTIDE SEQUENCE [LARGE SCALE GENOMIC DNA]</scope>
    <source>
        <strain evidence="2">CGMCC 1.12664</strain>
    </source>
</reference>
<proteinExistence type="predicted"/>
<accession>A0A917A6N3</accession>
<dbReference type="EMBL" id="BMFJ01000001">
    <property type="protein sequence ID" value="GGE30102.1"/>
    <property type="molecule type" value="Genomic_DNA"/>
</dbReference>
<name>A0A917A6N3_9RHOB</name>
<protein>
    <submittedName>
        <fullName evidence="1">Uncharacterized protein</fullName>
    </submittedName>
</protein>
<organism evidence="1 2">
    <name type="scientific">Primorskyibacter flagellatus</name>
    <dbReference type="NCBI Taxonomy" id="1387277"/>
    <lineage>
        <taxon>Bacteria</taxon>
        <taxon>Pseudomonadati</taxon>
        <taxon>Pseudomonadota</taxon>
        <taxon>Alphaproteobacteria</taxon>
        <taxon>Rhodobacterales</taxon>
        <taxon>Roseobacteraceae</taxon>
        <taxon>Primorskyibacter</taxon>
    </lineage>
</organism>
<comment type="caution">
    <text evidence="1">The sequence shown here is derived from an EMBL/GenBank/DDBJ whole genome shotgun (WGS) entry which is preliminary data.</text>
</comment>
<sequence length="65" mass="7506">MLEEANRIKDRLRACRTADEVRNVADEERETVLEMAKTPEGKTQAIQIANLKAYTLDCIKNQRDE</sequence>
<evidence type="ECO:0000313" key="2">
    <source>
        <dbReference type="Proteomes" id="UP000612855"/>
    </source>
</evidence>
<keyword evidence="2" id="KW-1185">Reference proteome</keyword>
<dbReference type="RefSeq" id="WP_188477287.1">
    <property type="nucleotide sequence ID" value="NZ_BMFJ01000001.1"/>
</dbReference>
<dbReference type="Proteomes" id="UP000612855">
    <property type="component" value="Unassembled WGS sequence"/>
</dbReference>
<dbReference type="AlphaFoldDB" id="A0A917A6N3"/>